<sequence length="78" mass="8942">MPEMSTRLRCARDALLDGREGRDFRVFESKHDAMALAPNRWVTVEVPVLVNSVMNHPDVALVLAIHELNWKIEQGMEE</sequence>
<name>A0AAD4GZN4_ASPNN</name>
<comment type="caution">
    <text evidence="1">The sequence shown here is derived from an EMBL/GenBank/DDBJ whole genome shotgun (WGS) entry which is preliminary data.</text>
</comment>
<dbReference type="EMBL" id="VCAU01000001">
    <property type="protein sequence ID" value="KAF9895151.1"/>
    <property type="molecule type" value="Genomic_DNA"/>
</dbReference>
<reference evidence="1" key="1">
    <citation type="journal article" date="2019" name="Beilstein J. Org. Chem.">
        <title>Nanangenines: drimane sesquiterpenoids as the dominant metabolite cohort of a novel Australian fungus, Aspergillus nanangensis.</title>
        <authorList>
            <person name="Lacey H.J."/>
            <person name="Gilchrist C.L.M."/>
            <person name="Crombie A."/>
            <person name="Kalaitzis J.A."/>
            <person name="Vuong D."/>
            <person name="Rutledge P.J."/>
            <person name="Turner P."/>
            <person name="Pitt J.I."/>
            <person name="Lacey E."/>
            <person name="Chooi Y.H."/>
            <person name="Piggott A.M."/>
        </authorList>
    </citation>
    <scope>NUCLEOTIDE SEQUENCE</scope>
    <source>
        <strain evidence="1">MST-FP2251</strain>
    </source>
</reference>
<reference evidence="1" key="2">
    <citation type="submission" date="2020-02" db="EMBL/GenBank/DDBJ databases">
        <authorList>
            <person name="Gilchrist C.L.M."/>
            <person name="Chooi Y.-H."/>
        </authorList>
    </citation>
    <scope>NUCLEOTIDE SEQUENCE</scope>
    <source>
        <strain evidence="1">MST-FP2251</strain>
    </source>
</reference>
<protein>
    <submittedName>
        <fullName evidence="1">Uncharacterized protein</fullName>
    </submittedName>
</protein>
<proteinExistence type="predicted"/>
<keyword evidence="2" id="KW-1185">Reference proteome</keyword>
<accession>A0AAD4GZN4</accession>
<organism evidence="1 2">
    <name type="scientific">Aspergillus nanangensis</name>
    <dbReference type="NCBI Taxonomy" id="2582783"/>
    <lineage>
        <taxon>Eukaryota</taxon>
        <taxon>Fungi</taxon>
        <taxon>Dikarya</taxon>
        <taxon>Ascomycota</taxon>
        <taxon>Pezizomycotina</taxon>
        <taxon>Eurotiomycetes</taxon>
        <taxon>Eurotiomycetidae</taxon>
        <taxon>Eurotiales</taxon>
        <taxon>Aspergillaceae</taxon>
        <taxon>Aspergillus</taxon>
        <taxon>Aspergillus subgen. Circumdati</taxon>
    </lineage>
</organism>
<dbReference type="AlphaFoldDB" id="A0AAD4GZN4"/>
<dbReference type="Proteomes" id="UP001194746">
    <property type="component" value="Unassembled WGS sequence"/>
</dbReference>
<evidence type="ECO:0000313" key="1">
    <source>
        <dbReference type="EMBL" id="KAF9895151.1"/>
    </source>
</evidence>
<evidence type="ECO:0000313" key="2">
    <source>
        <dbReference type="Proteomes" id="UP001194746"/>
    </source>
</evidence>
<gene>
    <name evidence="1" type="ORF">FE257_000053</name>
</gene>